<accession>A0ABW3MNX2</accession>
<evidence type="ECO:0000313" key="2">
    <source>
        <dbReference type="Proteomes" id="UP001597045"/>
    </source>
</evidence>
<feature type="non-terminal residue" evidence="1">
    <location>
        <position position="92"/>
    </location>
</feature>
<keyword evidence="1" id="KW-0808">Transferase</keyword>
<keyword evidence="1" id="KW-0489">Methyltransferase</keyword>
<name>A0ABW3MNX2_9PSEU</name>
<dbReference type="InterPro" id="IPR029063">
    <property type="entry name" value="SAM-dependent_MTases_sf"/>
</dbReference>
<dbReference type="Gene3D" id="3.40.50.150">
    <property type="entry name" value="Vaccinia Virus protein VP39"/>
    <property type="match status" value="1"/>
</dbReference>
<comment type="caution">
    <text evidence="1">The sequence shown here is derived from an EMBL/GenBank/DDBJ whole genome shotgun (WGS) entry which is preliminary data.</text>
</comment>
<dbReference type="Proteomes" id="UP001597045">
    <property type="component" value="Unassembled WGS sequence"/>
</dbReference>
<evidence type="ECO:0000313" key="1">
    <source>
        <dbReference type="EMBL" id="MFD1052236.1"/>
    </source>
</evidence>
<proteinExistence type="predicted"/>
<dbReference type="EMBL" id="JBHTIS010004246">
    <property type="protein sequence ID" value="MFD1052236.1"/>
    <property type="molecule type" value="Genomic_DNA"/>
</dbReference>
<reference evidence="2" key="1">
    <citation type="journal article" date="2019" name="Int. J. Syst. Evol. Microbiol.">
        <title>The Global Catalogue of Microorganisms (GCM) 10K type strain sequencing project: providing services to taxonomists for standard genome sequencing and annotation.</title>
        <authorList>
            <consortium name="The Broad Institute Genomics Platform"/>
            <consortium name="The Broad Institute Genome Sequencing Center for Infectious Disease"/>
            <person name="Wu L."/>
            <person name="Ma J."/>
        </authorList>
    </citation>
    <scope>NUCLEOTIDE SEQUENCE [LARGE SCALE GENOMIC DNA]</scope>
    <source>
        <strain evidence="2">JCM 31486</strain>
    </source>
</reference>
<sequence>MDREKITLTGAPETMLATLYARAIDSRTADPVLNDQAAAEAVDRIDYDFGKTGIEPATATSVALRGKLLDDWTRDFLTHHPEATVLHLACGL</sequence>
<organism evidence="1 2">
    <name type="scientific">Kibdelosporangium lantanae</name>
    <dbReference type="NCBI Taxonomy" id="1497396"/>
    <lineage>
        <taxon>Bacteria</taxon>
        <taxon>Bacillati</taxon>
        <taxon>Actinomycetota</taxon>
        <taxon>Actinomycetes</taxon>
        <taxon>Pseudonocardiales</taxon>
        <taxon>Pseudonocardiaceae</taxon>
        <taxon>Kibdelosporangium</taxon>
    </lineage>
</organism>
<keyword evidence="2" id="KW-1185">Reference proteome</keyword>
<protein>
    <submittedName>
        <fullName evidence="1">Class I SAM-dependent methyltransferase</fullName>
    </submittedName>
</protein>
<dbReference type="SUPFAM" id="SSF53335">
    <property type="entry name" value="S-adenosyl-L-methionine-dependent methyltransferases"/>
    <property type="match status" value="1"/>
</dbReference>
<gene>
    <name evidence="1" type="ORF">ACFQ1S_45005</name>
</gene>
<dbReference type="GO" id="GO:0032259">
    <property type="term" value="P:methylation"/>
    <property type="evidence" value="ECO:0007669"/>
    <property type="project" value="UniProtKB-KW"/>
</dbReference>
<dbReference type="GO" id="GO:0008168">
    <property type="term" value="F:methyltransferase activity"/>
    <property type="evidence" value="ECO:0007669"/>
    <property type="project" value="UniProtKB-KW"/>
</dbReference>